<dbReference type="Proteomes" id="UP000015354">
    <property type="component" value="Unassembled WGS sequence"/>
</dbReference>
<reference evidence="3 4" key="1">
    <citation type="journal article" date="2013" name="PLoS ONE">
        <title>Predicting the Proteins of Angomonas deanei, Strigomonas culicis and Their Respective Endosymbionts Reveals New Aspects of the Trypanosomatidae Family.</title>
        <authorList>
            <person name="Motta M.C."/>
            <person name="Martins A.C."/>
            <person name="de Souza S.S."/>
            <person name="Catta-Preta C.M."/>
            <person name="Silva R."/>
            <person name="Klein C.C."/>
            <person name="de Almeida L.G."/>
            <person name="de Lima Cunha O."/>
            <person name="Ciapina L.P."/>
            <person name="Brocchi M."/>
            <person name="Colabardini A.C."/>
            <person name="de Araujo Lima B."/>
            <person name="Machado C.R."/>
            <person name="de Almeida Soares C.M."/>
            <person name="Probst C.M."/>
            <person name="de Menezes C.B."/>
            <person name="Thompson C.E."/>
            <person name="Bartholomeu D.C."/>
            <person name="Gradia D.F."/>
            <person name="Pavoni D.P."/>
            <person name="Grisard E.C."/>
            <person name="Fantinatti-Garboggini F."/>
            <person name="Marchini F.K."/>
            <person name="Rodrigues-Luiz G.F."/>
            <person name="Wagner G."/>
            <person name="Goldman G.H."/>
            <person name="Fietto J.L."/>
            <person name="Elias M.C."/>
            <person name="Goldman M.H."/>
            <person name="Sagot M.F."/>
            <person name="Pereira M."/>
            <person name="Stoco P.H."/>
            <person name="de Mendonca-Neto R.P."/>
            <person name="Teixeira S.M."/>
            <person name="Maciel T.E."/>
            <person name="de Oliveira Mendes T.A."/>
            <person name="Urmenyi T.P."/>
            <person name="de Souza W."/>
            <person name="Schenkman S."/>
            <person name="de Vasconcelos A.T."/>
        </authorList>
    </citation>
    <scope>NUCLEOTIDE SEQUENCE [LARGE SCALE GENOMIC DNA]</scope>
</reference>
<keyword evidence="4" id="KW-1185">Reference proteome</keyword>
<dbReference type="PANTHER" id="PTHR10026">
    <property type="entry name" value="CYCLIN"/>
    <property type="match status" value="1"/>
</dbReference>
<organism evidence="3 4">
    <name type="scientific">Strigomonas culicis</name>
    <dbReference type="NCBI Taxonomy" id="28005"/>
    <lineage>
        <taxon>Eukaryota</taxon>
        <taxon>Discoba</taxon>
        <taxon>Euglenozoa</taxon>
        <taxon>Kinetoplastea</taxon>
        <taxon>Metakinetoplastina</taxon>
        <taxon>Trypanosomatida</taxon>
        <taxon>Trypanosomatidae</taxon>
        <taxon>Strigomonadinae</taxon>
        <taxon>Strigomonas</taxon>
    </lineage>
</organism>
<dbReference type="InterPro" id="IPR043198">
    <property type="entry name" value="Cyclin/Ssn8"/>
</dbReference>
<accession>S9VXG4</accession>
<evidence type="ECO:0000313" key="2">
    <source>
        <dbReference type="EMBL" id="EPY19808.1"/>
    </source>
</evidence>
<dbReference type="EMBL" id="ATMH01003294">
    <property type="protein sequence ID" value="EPY31731.1"/>
    <property type="molecule type" value="Genomic_DNA"/>
</dbReference>
<dbReference type="Gene3D" id="1.10.472.10">
    <property type="entry name" value="Cyclin-like"/>
    <property type="match status" value="1"/>
</dbReference>
<dbReference type="OrthoDB" id="10264655at2759"/>
<dbReference type="SUPFAM" id="SSF47954">
    <property type="entry name" value="Cyclin-like"/>
    <property type="match status" value="1"/>
</dbReference>
<dbReference type="InterPro" id="IPR006671">
    <property type="entry name" value="Cyclin_N"/>
</dbReference>
<evidence type="ECO:0000313" key="3">
    <source>
        <dbReference type="EMBL" id="EPY31731.1"/>
    </source>
</evidence>
<proteinExistence type="predicted"/>
<sequence length="294" mass="33303">MSDHASEASPTAPSEERYLPLFNRRYYNAVMEVYNLTQHVVAKLRLSDAVFTTAMCYWHEFVARHGLGEVHRIVLAAACIFLAGKVEHYRMRADAVLTYALDLKKEDVETWHDNLLEVELVLCDALHFDFQRTHAIGNVLALLSKPYNKPLQKQSEEERAVGKAMGVAVQRMYLFSLITPLYTKASADAILRTIVYAAVSLSYHEKMYEHVIQREYPPPPEKERDGIFSVLVDAFAYMHKQSGVKAFDALIESRRKRSRSSNGSRVFSSSVLSSALSGESAEPSPTIKRNLPQF</sequence>
<evidence type="ECO:0000313" key="4">
    <source>
        <dbReference type="Proteomes" id="UP000015354"/>
    </source>
</evidence>
<dbReference type="AlphaFoldDB" id="S9VXG4"/>
<name>S9VXG4_9TRYP</name>
<feature type="domain" description="Cyclin N-terminal" evidence="1">
    <location>
        <begin position="38"/>
        <end position="130"/>
    </location>
</feature>
<dbReference type="InterPro" id="IPR036915">
    <property type="entry name" value="Cyclin-like_sf"/>
</dbReference>
<dbReference type="GO" id="GO:0006357">
    <property type="term" value="P:regulation of transcription by RNA polymerase II"/>
    <property type="evidence" value="ECO:0007669"/>
    <property type="project" value="InterPro"/>
</dbReference>
<dbReference type="GO" id="GO:0016538">
    <property type="term" value="F:cyclin-dependent protein serine/threonine kinase regulator activity"/>
    <property type="evidence" value="ECO:0007669"/>
    <property type="project" value="InterPro"/>
</dbReference>
<evidence type="ECO:0000259" key="1">
    <source>
        <dbReference type="Pfam" id="PF00134"/>
    </source>
</evidence>
<gene>
    <name evidence="3" type="ORF">STCU_03294</name>
    <name evidence="2" type="ORF">STCU_09286</name>
</gene>
<dbReference type="EMBL" id="ATMH01009286">
    <property type="protein sequence ID" value="EPY19808.1"/>
    <property type="molecule type" value="Genomic_DNA"/>
</dbReference>
<dbReference type="Pfam" id="PF00134">
    <property type="entry name" value="Cyclin_N"/>
    <property type="match status" value="1"/>
</dbReference>
<protein>
    <submittedName>
        <fullName evidence="3">Cyclin 9</fullName>
    </submittedName>
</protein>
<comment type="caution">
    <text evidence="3">The sequence shown here is derived from an EMBL/GenBank/DDBJ whole genome shotgun (WGS) entry which is preliminary data.</text>
</comment>
<reference evidence="3" key="2">
    <citation type="submission" date="2013-03" db="EMBL/GenBank/DDBJ databases">
        <authorList>
            <person name="Motta M.C.M."/>
            <person name="Martins A.C.A."/>
            <person name="Preta C.M.C.C."/>
            <person name="Silva R."/>
            <person name="de Souza S.S."/>
            <person name="Klein C.C."/>
            <person name="de Almeida L.G.P."/>
            <person name="Cunha O.L."/>
            <person name="Colabardini A.C."/>
            <person name="Lima B.A."/>
            <person name="Machado C.R."/>
            <person name="Soares C.M.A."/>
            <person name="de Menezes C.B.A."/>
            <person name="Bartolomeu D.C."/>
            <person name="Grisard E.C."/>
            <person name="Fantinatti-Garboggini F."/>
            <person name="Rodrigues-Luiz G.F."/>
            <person name="Wagner G."/>
            <person name="Goldman G.H."/>
            <person name="Fietto J.L.R."/>
            <person name="Ciapina L.P."/>
            <person name="Brocchi M."/>
            <person name="Elias M.C."/>
            <person name="Goldman M.H.S."/>
            <person name="Sagot M.-F."/>
            <person name="Pereira M."/>
            <person name="Stoco P.H."/>
            <person name="Teixeira S.M.R."/>
            <person name="de Mendonca-Neto R.P."/>
            <person name="Maciel T.E.F."/>
            <person name="Mendes T.A.O."/>
            <person name="Urmenyi T.P."/>
            <person name="Teixeira M.M.G."/>
            <person name="de Camargo E.F.P."/>
            <person name="de Sousa W."/>
            <person name="Schenkman S."/>
            <person name="de Vasconcelos A.T.R."/>
        </authorList>
    </citation>
    <scope>NUCLEOTIDE SEQUENCE</scope>
</reference>